<evidence type="ECO:0000256" key="1">
    <source>
        <dbReference type="SAM" id="MobiDB-lite"/>
    </source>
</evidence>
<dbReference type="Proteomes" id="UP001162131">
    <property type="component" value="Unassembled WGS sequence"/>
</dbReference>
<comment type="caution">
    <text evidence="2">The sequence shown here is derived from an EMBL/GenBank/DDBJ whole genome shotgun (WGS) entry which is preliminary data.</text>
</comment>
<organism evidence="2 3">
    <name type="scientific">Blepharisma stoltei</name>
    <dbReference type="NCBI Taxonomy" id="1481888"/>
    <lineage>
        <taxon>Eukaryota</taxon>
        <taxon>Sar</taxon>
        <taxon>Alveolata</taxon>
        <taxon>Ciliophora</taxon>
        <taxon>Postciliodesmatophora</taxon>
        <taxon>Heterotrichea</taxon>
        <taxon>Heterotrichida</taxon>
        <taxon>Blepharismidae</taxon>
        <taxon>Blepharisma</taxon>
    </lineage>
</organism>
<dbReference type="AlphaFoldDB" id="A0AAU9KKL1"/>
<evidence type="ECO:0000313" key="3">
    <source>
        <dbReference type="Proteomes" id="UP001162131"/>
    </source>
</evidence>
<sequence>MRPHINKSTSIRKLTKQKSTSKSTQTIIGANNHIFSKIQTRFPSVSSHRSLSILKPRENLLRKDSKSVEPPDYSCSKTRSPEPFSPDQNSICTSALDLDYQRLEYLVNKNNSARKNLLTVQQQIINLNAKHKMRDKFHLIQETDENINHNDIKKPNLTMKIDLAFQYKSSVLSTRQRLKLPPIDKDITNM</sequence>
<feature type="compositionally biased region" description="Polar residues" evidence="1">
    <location>
        <begin position="1"/>
        <end position="12"/>
    </location>
</feature>
<keyword evidence="3" id="KW-1185">Reference proteome</keyword>
<dbReference type="EMBL" id="CAJZBQ010000058">
    <property type="protein sequence ID" value="CAG9334604.1"/>
    <property type="molecule type" value="Genomic_DNA"/>
</dbReference>
<protein>
    <submittedName>
        <fullName evidence="2">Uncharacterized protein</fullName>
    </submittedName>
</protein>
<reference evidence="2" key="1">
    <citation type="submission" date="2021-09" db="EMBL/GenBank/DDBJ databases">
        <authorList>
            <consortium name="AG Swart"/>
            <person name="Singh M."/>
            <person name="Singh A."/>
            <person name="Seah K."/>
            <person name="Emmerich C."/>
        </authorList>
    </citation>
    <scope>NUCLEOTIDE SEQUENCE</scope>
    <source>
        <strain evidence="2">ATCC30299</strain>
    </source>
</reference>
<name>A0AAU9KKL1_9CILI</name>
<proteinExistence type="predicted"/>
<gene>
    <name evidence="2" type="ORF">BSTOLATCC_MIC61216</name>
</gene>
<feature type="region of interest" description="Disordered" evidence="1">
    <location>
        <begin position="62"/>
        <end position="88"/>
    </location>
</feature>
<accession>A0AAU9KKL1</accession>
<feature type="region of interest" description="Disordered" evidence="1">
    <location>
        <begin position="1"/>
        <end position="24"/>
    </location>
</feature>
<evidence type="ECO:0000313" key="2">
    <source>
        <dbReference type="EMBL" id="CAG9334604.1"/>
    </source>
</evidence>